<dbReference type="InterPro" id="IPR011050">
    <property type="entry name" value="Pectin_lyase_fold/virulence"/>
</dbReference>
<dbReference type="PROSITE" id="PS50011">
    <property type="entry name" value="PROTEIN_KINASE_DOM"/>
    <property type="match status" value="1"/>
</dbReference>
<feature type="region of interest" description="Disordered" evidence="1">
    <location>
        <begin position="2102"/>
        <end position="2123"/>
    </location>
</feature>
<dbReference type="InterPro" id="IPR000719">
    <property type="entry name" value="Prot_kinase_dom"/>
</dbReference>
<dbReference type="Pfam" id="PF07714">
    <property type="entry name" value="PK_Tyr_Ser-Thr"/>
    <property type="match status" value="1"/>
</dbReference>
<organism evidence="4 5">
    <name type="scientific">Blattamonas nauphoetae</name>
    <dbReference type="NCBI Taxonomy" id="2049346"/>
    <lineage>
        <taxon>Eukaryota</taxon>
        <taxon>Metamonada</taxon>
        <taxon>Preaxostyla</taxon>
        <taxon>Oxymonadida</taxon>
        <taxon>Blattamonas</taxon>
    </lineage>
</organism>
<dbReference type="SUPFAM" id="SSF56112">
    <property type="entry name" value="Protein kinase-like (PK-like)"/>
    <property type="match status" value="1"/>
</dbReference>
<comment type="caution">
    <text evidence="4">The sequence shown here is derived from an EMBL/GenBank/DDBJ whole genome shotgun (WGS) entry which is preliminary data.</text>
</comment>
<dbReference type="EMBL" id="JARBJD010000098">
    <property type="protein sequence ID" value="KAK2952893.1"/>
    <property type="molecule type" value="Genomic_DNA"/>
</dbReference>
<protein>
    <recommendedName>
        <fullName evidence="3">Protein kinase domain-containing protein</fullName>
    </recommendedName>
</protein>
<dbReference type="PANTHER" id="PTHR23257">
    <property type="entry name" value="SERINE-THREONINE PROTEIN KINASE"/>
    <property type="match status" value="1"/>
</dbReference>
<evidence type="ECO:0000256" key="1">
    <source>
        <dbReference type="SAM" id="MobiDB-lite"/>
    </source>
</evidence>
<name>A0ABQ9XNH9_9EUKA</name>
<reference evidence="4 5" key="1">
    <citation type="journal article" date="2022" name="bioRxiv">
        <title>Genomics of Preaxostyla Flagellates Illuminates Evolutionary Transitions and the Path Towards Mitochondrial Loss.</title>
        <authorList>
            <person name="Novak L.V.F."/>
            <person name="Treitli S.C."/>
            <person name="Pyrih J."/>
            <person name="Halakuc P."/>
            <person name="Pipaliya S.V."/>
            <person name="Vacek V."/>
            <person name="Brzon O."/>
            <person name="Soukal P."/>
            <person name="Eme L."/>
            <person name="Dacks J.B."/>
            <person name="Karnkowska A."/>
            <person name="Elias M."/>
            <person name="Hampl V."/>
        </authorList>
    </citation>
    <scope>NUCLEOTIDE SEQUENCE [LARGE SCALE GENOMIC DNA]</scope>
    <source>
        <strain evidence="4">NAU3</strain>
        <tissue evidence="4">Gut</tissue>
    </source>
</reference>
<feature type="domain" description="Protein kinase" evidence="3">
    <location>
        <begin position="1701"/>
        <end position="2104"/>
    </location>
</feature>
<sequence length="2123" mass="228255">MLCDVTHHSRSDSIAPFVGLAHPHSSLVSSASADLSDLRAAEMEGIAVIGTGLSLESKDLVFGTGPLFSFGMNEQECSLGSSGCALRMETDLLSSTLVDVTSSSAFSSGKQQFGSEVSQLVIGSCVRQSTNHDSGTGMMSPNLGGNLLCLNTSFSSCIRQTNADLEISFENRTQTSNPGRFSTIPAGTPSVTFTLCTFNTMTVAAGSNNGGAAIYFVFSSSLTVQACFFHKCSCTGSDADGGAIHCTFSSYFRYPLSIHDSSFTNCSSSDCGGSIQSSWTTEILVDGCFFEKSKAARLGTLNINSHHVNIANTVFVDCSAGSQGGGMYISGTPTSISLSSVRFRGCSSPEYPNSRDIALTIYSDQFSADRFVSCDSTSGSPNIYFYGDYVPDSTLVPQIPLTASTEIKSVDVAIDGDEATVRVFTTNSIKGTMAVLLDGSNVPRFVHVVFGDDTTTSNLGTGVVSSGPNGILPEADYVFRSAAVKGYRLESSIGPFIFEASSTLDGLSSAEIVVSGANLKEGSYWMVIAKGGKEWNIPLTLLNSTTLTGTAPLDSTPGDGTLEWSTEYEVTKVMWDGGEEPEKDITLRESLTLTTPAEPPRITAVDCALNGKKDVVIVKLTGRSLTSDGQTLVVVSQTSNEMVSSGELFNVTSTKCFVNFPIAESESNTHVVFGGTYDLKSFESDSSSILVDSGLFFEVPHPPRITSLKPDTEVNSSTFVLAVSGENLPSGKTFIVTLTSGPSFTVSFSSTSGGTSTIGIGGCGQLQYNTDYTIQSVTRKVDGEDDHILLSSSSFKTPLGPTLSSVSCDFSSSNPNFLNLTLSTQRMPLEDFTLTLKSSESPPATLSLTITSSDLSTGFVLVEVYNKTGTLKYGTTYSIDGMNSSSVVAVVTALPFTTKPEPIRITSAGCSLKDDKQKSAVVTLNGVKLGGERRFSIGVRKMEGSTLIGDEIELSGTLSGESSSTTYTHTELIFGNAEPHLSYNTKYAITRFNVEDSISVVDANVTFSVPAEPARLTSVLSLLQYSSDSKIATISLSGIGMEGDYNLTLSVDSSETDNVTLTATFDSDGSGTLTAVLFDSSDPSTVDLSYNTRYEVVDVTLGPDSMFFESGLVFTTMPVPPRLLSISVGDSTVALDFVELSFGSIALPSEATFTLTLESVHSDGTTPHQKVINLKTDPSGQLALHQAQLYPFETETEKKKGQLEYGTEYKVVSFQSGDTTILFEDSTTRIQTPMEPARIVRIKTRELNNVRTKMIVSLDGRALLSRTGKVSLTDGSSIWESLSDVTIVDDTHCTAEFAVGKEETSEMLKCGKRYTLTGSWSELSGFLVEDGIDVVVPFLWTITNMKFNFSNTLHTVCFVNLTGTDLIVGESLNVTLNSSFSFIATITSETEAQSTELLIGWPTTLQHNTEYTITSVEATDADLGKPIFASGISDTTGSKCNPFVIFVDSGLSSDSTLFCGDLERPCSSIEDGWKIVEGIGISSLSMSIVHNTTQNEQVRMMSGHEVVIGSLPTTKPELFVSPPSLSEMEGEGMVEVVGGRLRLRDVDVVLSDPPSLIFIRMSGGAIVLEEATTAITSSTFSELPFGAINLKGGNLTIQGSIFESNNPQLSGFPSFRRNIRCSGEGHVKIGSLNGGDGSSEKHPHLWLSHDDCVLSGEDVNVNAPFFIPTLSSSSTTTLNKTSQAFDLTMKGSTLIPCSLILEVFEKKKDGSVGKTVRIPLSVDSVKSFNETRIEMSLAVSSLSGLEKSLEWSGRVVYGLNESTTSFVIQKNSVDRAAQAVIENIKWWIPVLASLVFLLILIVIVIIVCWRRRKNNKKSEMHVPQELDEEDEARICLDQKMDETIAGNSDDCLIKSQQTVNPNMNHPDPTSTSAPIGGVHFVEVLGETGEVELVDLMKADTLFDVLHRPEKQKAIYKKELSRKMAKGLIRIVKDYKTSGIITRFSPHWVLVNNSVVQLRLGTIDENTLEGHRTQNDSKQGPIVGDEAKGSFFGGRLSAAKSETTEGQRWRAPEASRSNVEKIDIESALVFSLGLVLWEVWTGEVPWKEMDEANAARQNEGGVQPNLKLVLDTSIRELISRCLSFDPKERPSLQDVFDGLTGSEWKMPEQPSHVANTSDALDVHS</sequence>
<gene>
    <name evidence="4" type="ORF">BLNAU_12214</name>
</gene>
<keyword evidence="2" id="KW-0812">Transmembrane</keyword>
<proteinExistence type="predicted"/>
<dbReference type="InterPro" id="IPR050167">
    <property type="entry name" value="Ser_Thr_protein_kinase"/>
</dbReference>
<keyword evidence="2" id="KW-1133">Transmembrane helix</keyword>
<evidence type="ECO:0000256" key="2">
    <source>
        <dbReference type="SAM" id="Phobius"/>
    </source>
</evidence>
<dbReference type="InterPro" id="IPR001245">
    <property type="entry name" value="Ser-Thr/Tyr_kinase_cat_dom"/>
</dbReference>
<keyword evidence="5" id="KW-1185">Reference proteome</keyword>
<accession>A0ABQ9XNH9</accession>
<dbReference type="Proteomes" id="UP001281761">
    <property type="component" value="Unassembled WGS sequence"/>
</dbReference>
<dbReference type="InterPro" id="IPR011009">
    <property type="entry name" value="Kinase-like_dom_sf"/>
</dbReference>
<feature type="transmembrane region" description="Helical" evidence="2">
    <location>
        <begin position="1786"/>
        <end position="1809"/>
    </location>
</feature>
<dbReference type="Gene3D" id="1.10.510.10">
    <property type="entry name" value="Transferase(Phosphotransferase) domain 1"/>
    <property type="match status" value="1"/>
</dbReference>
<evidence type="ECO:0000313" key="5">
    <source>
        <dbReference type="Proteomes" id="UP001281761"/>
    </source>
</evidence>
<evidence type="ECO:0000259" key="3">
    <source>
        <dbReference type="PROSITE" id="PS50011"/>
    </source>
</evidence>
<keyword evidence="2" id="KW-0472">Membrane</keyword>
<evidence type="ECO:0000313" key="4">
    <source>
        <dbReference type="EMBL" id="KAK2952893.1"/>
    </source>
</evidence>
<dbReference type="SUPFAM" id="SSF51126">
    <property type="entry name" value="Pectin lyase-like"/>
    <property type="match status" value="1"/>
</dbReference>